<dbReference type="PROSITE" id="PS50983">
    <property type="entry name" value="FE_B12_PBP"/>
    <property type="match status" value="1"/>
</dbReference>
<proteinExistence type="inferred from homology"/>
<reference evidence="7" key="2">
    <citation type="submission" date="2024-06" db="EMBL/GenBank/DDBJ databases">
        <authorList>
            <person name="Deng Y."/>
        </authorList>
    </citation>
    <scope>NUCLEOTIDE SEQUENCE</scope>
    <source>
        <strain evidence="7">TCYB15</strain>
    </source>
</reference>
<dbReference type="InterPro" id="IPR051313">
    <property type="entry name" value="Bact_iron-sidero_bind"/>
</dbReference>
<dbReference type="PRINTS" id="PR01715">
    <property type="entry name" value="FERRIBNDNGPP"/>
</dbReference>
<keyword evidence="4" id="KW-0410">Iron transport</keyword>
<dbReference type="RefSeq" id="WP_240790829.1">
    <property type="nucleotide sequence ID" value="NZ_CP159193.1"/>
</dbReference>
<evidence type="ECO:0000313" key="7">
    <source>
        <dbReference type="EMBL" id="XCF10753.1"/>
    </source>
</evidence>
<reference evidence="7" key="1">
    <citation type="journal article" date="2020" name="Int. J. Syst. Evol. Microbiol.">
        <title>Notification of changes in taxonomic opinion previously published outside the IJSEM.</title>
        <authorList>
            <person name="Oren A."/>
            <person name="Garrity G."/>
        </authorList>
    </citation>
    <scope>NUCLEOTIDE SEQUENCE</scope>
    <source>
        <strain evidence="7">TCYB15</strain>
    </source>
</reference>
<feature type="domain" description="Fe/B12 periplasmic-binding" evidence="6">
    <location>
        <begin position="15"/>
        <end position="273"/>
    </location>
</feature>
<dbReference type="Gene3D" id="3.40.50.1980">
    <property type="entry name" value="Nitrogenase molybdenum iron protein domain"/>
    <property type="match status" value="2"/>
</dbReference>
<keyword evidence="5" id="KW-0732">Signal</keyword>
<dbReference type="PANTHER" id="PTHR30532">
    <property type="entry name" value="IRON III DICITRATE-BINDING PERIPLASMIC PROTEIN"/>
    <property type="match status" value="1"/>
</dbReference>
<comment type="subcellular location">
    <subcellularLocation>
        <location evidence="1">Cell envelope</location>
    </subcellularLocation>
</comment>
<dbReference type="Pfam" id="PF01497">
    <property type="entry name" value="Peripla_BP_2"/>
    <property type="match status" value="1"/>
</dbReference>
<accession>A0AAU8C3V8</accession>
<dbReference type="GO" id="GO:1901678">
    <property type="term" value="P:iron coordination entity transport"/>
    <property type="evidence" value="ECO:0007669"/>
    <property type="project" value="UniProtKB-ARBA"/>
</dbReference>
<keyword evidence="3" id="KW-0813">Transport</keyword>
<dbReference type="GO" id="GO:0030288">
    <property type="term" value="C:outer membrane-bounded periplasmic space"/>
    <property type="evidence" value="ECO:0007669"/>
    <property type="project" value="TreeGrafter"/>
</dbReference>
<evidence type="ECO:0000256" key="1">
    <source>
        <dbReference type="ARBA" id="ARBA00004196"/>
    </source>
</evidence>
<protein>
    <submittedName>
        <fullName evidence="7">ABC transporter substrate-binding protein</fullName>
    </submittedName>
</protein>
<comment type="similarity">
    <text evidence="2">Belongs to the bacterial solute-binding protein 8 family.</text>
</comment>
<dbReference type="EMBL" id="CP159193">
    <property type="protein sequence ID" value="XCF10753.1"/>
    <property type="molecule type" value="Genomic_DNA"/>
</dbReference>
<evidence type="ECO:0000256" key="3">
    <source>
        <dbReference type="ARBA" id="ARBA00022448"/>
    </source>
</evidence>
<keyword evidence="4" id="KW-0406">Ion transport</keyword>
<dbReference type="InterPro" id="IPR002491">
    <property type="entry name" value="ABC_transptr_periplasmic_BD"/>
</dbReference>
<dbReference type="AlphaFoldDB" id="A0AAU8C3V8"/>
<organism evidence="7">
    <name type="scientific">Sulfitobacter sp. TCYB15</name>
    <dbReference type="NCBI Taxonomy" id="3229275"/>
    <lineage>
        <taxon>Bacteria</taxon>
        <taxon>Pseudomonadati</taxon>
        <taxon>Pseudomonadota</taxon>
        <taxon>Alphaproteobacteria</taxon>
        <taxon>Rhodobacterales</taxon>
        <taxon>Roseobacteraceae</taxon>
        <taxon>Sulfitobacter</taxon>
    </lineage>
</organism>
<dbReference type="PANTHER" id="PTHR30532:SF1">
    <property type="entry name" value="IRON(3+)-HYDROXAMATE-BINDING PROTEIN FHUD"/>
    <property type="match status" value="1"/>
</dbReference>
<keyword evidence="4" id="KW-0408">Iron</keyword>
<name>A0AAU8C3V8_9RHOB</name>
<dbReference type="SUPFAM" id="SSF53807">
    <property type="entry name" value="Helical backbone' metal receptor"/>
    <property type="match status" value="1"/>
</dbReference>
<gene>
    <name evidence="7" type="ORF">ABM428_02655</name>
</gene>
<evidence type="ECO:0000256" key="5">
    <source>
        <dbReference type="ARBA" id="ARBA00022729"/>
    </source>
</evidence>
<dbReference type="KEGG" id="suly:ABM428_02655"/>
<evidence type="ECO:0000256" key="4">
    <source>
        <dbReference type="ARBA" id="ARBA00022496"/>
    </source>
</evidence>
<evidence type="ECO:0000259" key="6">
    <source>
        <dbReference type="PROSITE" id="PS50983"/>
    </source>
</evidence>
<sequence length="273" mass="29052">MASRARGARAWGGSRLAAIDWAMAETAAALDLPLVAVAEKRQFLRGTAVTLPPNCADVGLRGSPNLEALSLVAPDLILSSNFYSFVEPQLGRIAPVFTQNMFIPTEPALPKALSALETLAIQLDRGEVGHRVRQDFEAAFDALRVRATGFAVRPFVVMTVGDARHVQIYGSDSLYGGALRRIGLTNAWGGDTEFGFNAPVPLSRLIDFPQAHLVIAGALPVTARRAIGQSALWSALPPVRAGRVSYLPDQMPFGGAPSGLRFASHLVTALETA</sequence>
<evidence type="ECO:0000256" key="2">
    <source>
        <dbReference type="ARBA" id="ARBA00008814"/>
    </source>
</evidence>